<keyword evidence="2" id="KW-1185">Reference proteome</keyword>
<comment type="caution">
    <text evidence="1">The sequence shown here is derived from an EMBL/GenBank/DDBJ whole genome shotgun (WGS) entry which is preliminary data.</text>
</comment>
<name>A0ABU6BGX5_9BACL</name>
<protein>
    <submittedName>
        <fullName evidence="1">Uncharacterized protein</fullName>
    </submittedName>
</protein>
<evidence type="ECO:0000313" key="1">
    <source>
        <dbReference type="EMBL" id="MEB3751168.1"/>
    </source>
</evidence>
<dbReference type="Proteomes" id="UP000029267">
    <property type="component" value="Unassembled WGS sequence"/>
</dbReference>
<accession>A0ABU6BGX5</accession>
<gene>
    <name evidence="1" type="ORF">EP10_002009</name>
</gene>
<dbReference type="RefSeq" id="WP_324698870.1">
    <property type="nucleotide sequence ID" value="NZ_JPYA02000002.1"/>
</dbReference>
<evidence type="ECO:0000313" key="2">
    <source>
        <dbReference type="Proteomes" id="UP000029267"/>
    </source>
</evidence>
<organism evidence="1 2">
    <name type="scientific">Geobacillus icigianus</name>
    <dbReference type="NCBI Taxonomy" id="1430331"/>
    <lineage>
        <taxon>Bacteria</taxon>
        <taxon>Bacillati</taxon>
        <taxon>Bacillota</taxon>
        <taxon>Bacilli</taxon>
        <taxon>Bacillales</taxon>
        <taxon>Anoxybacillaceae</taxon>
        <taxon>Geobacillus</taxon>
    </lineage>
</organism>
<sequence length="114" mass="13391">MNEIKIDNNSLFIGNNQITFEDKIMEVKIDGDKIFVLLHITPRKKLDYDDCHNIYCYNNHGEKIWQIGQRPNGDDTVFISIDLVDSMLYANDFLGRRFLVNKESGKIEKMYITK</sequence>
<dbReference type="EMBL" id="JPYA02000002">
    <property type="protein sequence ID" value="MEB3751168.1"/>
    <property type="molecule type" value="Genomic_DNA"/>
</dbReference>
<proteinExistence type="predicted"/>
<dbReference type="Pfam" id="PF25857">
    <property type="entry name" value="DUF7957"/>
    <property type="match status" value="1"/>
</dbReference>
<dbReference type="InterPro" id="IPR058263">
    <property type="entry name" value="DUF7957"/>
</dbReference>
<reference evidence="1 2" key="1">
    <citation type="journal article" date="2014" name="Genome Announc.">
        <title>Draft Genome Sequence of Geobacillus icigianus Strain G1w1T Isolated from Hot Springs in the Valley of Geysers, Kamchatka (Russian Federation).</title>
        <authorList>
            <person name="Bryanskaya A.V."/>
            <person name="Rozanov A.S."/>
            <person name="Logacheva M.D."/>
            <person name="Kotenko A.V."/>
            <person name="Peltek S.E."/>
        </authorList>
    </citation>
    <scope>NUCLEOTIDE SEQUENCE [LARGE SCALE GENOMIC DNA]</scope>
    <source>
        <strain evidence="1 2">G1w1</strain>
    </source>
</reference>